<comment type="caution">
    <text evidence="1">The sequence shown here is derived from an EMBL/GenBank/DDBJ whole genome shotgun (WGS) entry which is preliminary data.</text>
</comment>
<dbReference type="RefSeq" id="WP_354695586.1">
    <property type="nucleotide sequence ID" value="NZ_JAZHOG010000007.1"/>
</dbReference>
<protein>
    <submittedName>
        <fullName evidence="1">Uncharacterized protein</fullName>
    </submittedName>
</protein>
<evidence type="ECO:0000313" key="1">
    <source>
        <dbReference type="EMBL" id="MEJ8568265.1"/>
    </source>
</evidence>
<accession>A0AAW9RIR9</accession>
<sequence>MLKLKWFVICRRVTTDQPTGLFSLLDCVEGMRLGITLDKAKESGFPLAVQADVSLAMNWKRELTDDPKFTFRLTCRMPSGELFFQEELEGEFDLADQHSVTHKTVVKMSAVQVDAPGELTFEVDVKEGDEWKLYGCQTLAVWFKDS</sequence>
<dbReference type="InterPro" id="IPR054221">
    <property type="entry name" value="DUF6941"/>
</dbReference>
<dbReference type="AlphaFoldDB" id="A0AAW9RIR9"/>
<organism evidence="1 2">
    <name type="scientific">Elongatibacter sediminis</name>
    <dbReference type="NCBI Taxonomy" id="3119006"/>
    <lineage>
        <taxon>Bacteria</taxon>
        <taxon>Pseudomonadati</taxon>
        <taxon>Pseudomonadota</taxon>
        <taxon>Gammaproteobacteria</taxon>
        <taxon>Chromatiales</taxon>
        <taxon>Wenzhouxiangellaceae</taxon>
        <taxon>Elongatibacter</taxon>
    </lineage>
</organism>
<dbReference type="EMBL" id="JAZHOG010000007">
    <property type="protein sequence ID" value="MEJ8568265.1"/>
    <property type="molecule type" value="Genomic_DNA"/>
</dbReference>
<gene>
    <name evidence="1" type="ORF">V3330_11570</name>
</gene>
<reference evidence="1 2" key="1">
    <citation type="submission" date="2024-02" db="EMBL/GenBank/DDBJ databases">
        <title>A novel Wenzhouxiangellaceae bacterium, isolated from coastal sediments.</title>
        <authorList>
            <person name="Du Z.-J."/>
            <person name="Ye Y.-Q."/>
            <person name="Zhang X.-Y."/>
        </authorList>
    </citation>
    <scope>NUCLEOTIDE SEQUENCE [LARGE SCALE GENOMIC DNA]</scope>
    <source>
        <strain evidence="1 2">CH-27</strain>
    </source>
</reference>
<name>A0AAW9RIR9_9GAMM</name>
<dbReference type="Proteomes" id="UP001359886">
    <property type="component" value="Unassembled WGS sequence"/>
</dbReference>
<evidence type="ECO:0000313" key="2">
    <source>
        <dbReference type="Proteomes" id="UP001359886"/>
    </source>
</evidence>
<keyword evidence="2" id="KW-1185">Reference proteome</keyword>
<dbReference type="Pfam" id="PF22091">
    <property type="entry name" value="DUF6941"/>
    <property type="match status" value="1"/>
</dbReference>
<proteinExistence type="predicted"/>